<feature type="active site" description="Nucleophile" evidence="3">
    <location>
        <position position="34"/>
    </location>
</feature>
<protein>
    <recommendedName>
        <fullName evidence="2">Thioredoxin</fullName>
    </recommendedName>
</protein>
<keyword evidence="1 4" id="KW-1015">Disulfide bond</keyword>
<feature type="site" description="Deprotonates C-terminal active site Cys" evidence="3">
    <location>
        <position position="28"/>
    </location>
</feature>
<feature type="domain" description="Thioredoxin" evidence="5">
    <location>
        <begin position="1"/>
        <end position="107"/>
    </location>
</feature>
<dbReference type="PROSITE" id="PS51352">
    <property type="entry name" value="THIOREDOXIN_2"/>
    <property type="match status" value="1"/>
</dbReference>
<dbReference type="AlphaFoldDB" id="A0A8H7SBY1"/>
<evidence type="ECO:0000256" key="2">
    <source>
        <dbReference type="PIRNR" id="PIRNR000077"/>
    </source>
</evidence>
<dbReference type="Proteomes" id="UP000646827">
    <property type="component" value="Unassembled WGS sequence"/>
</dbReference>
<accession>A0A8H7SBY1</accession>
<evidence type="ECO:0000256" key="1">
    <source>
        <dbReference type="ARBA" id="ARBA00023157"/>
    </source>
</evidence>
<dbReference type="Gene3D" id="3.40.30.10">
    <property type="entry name" value="Glutaredoxin"/>
    <property type="match status" value="1"/>
</dbReference>
<dbReference type="EMBL" id="JAEPRB010000015">
    <property type="protein sequence ID" value="KAG2226564.1"/>
    <property type="molecule type" value="Genomic_DNA"/>
</dbReference>
<proteinExistence type="inferred from homology"/>
<dbReference type="InterPro" id="IPR036249">
    <property type="entry name" value="Thioredoxin-like_sf"/>
</dbReference>
<dbReference type="SUPFAM" id="SSF52833">
    <property type="entry name" value="Thioredoxin-like"/>
    <property type="match status" value="1"/>
</dbReference>
<keyword evidence="4" id="KW-0676">Redox-active center</keyword>
<comment type="similarity">
    <text evidence="2">Belongs to the thioredoxin family.</text>
</comment>
<evidence type="ECO:0000256" key="3">
    <source>
        <dbReference type="PIRSR" id="PIRSR000077-1"/>
    </source>
</evidence>
<feature type="active site" description="Nucleophile" evidence="3">
    <location>
        <position position="37"/>
    </location>
</feature>
<evidence type="ECO:0000259" key="5">
    <source>
        <dbReference type="PROSITE" id="PS51352"/>
    </source>
</evidence>
<dbReference type="PRINTS" id="PR00421">
    <property type="entry name" value="THIOREDOXIN"/>
</dbReference>
<dbReference type="OrthoDB" id="2121326at2759"/>
<dbReference type="PIRSF" id="PIRSF000077">
    <property type="entry name" value="Thioredoxin"/>
    <property type="match status" value="1"/>
</dbReference>
<dbReference type="FunFam" id="3.40.30.10:FF:000245">
    <property type="entry name" value="Thioredoxin"/>
    <property type="match status" value="1"/>
</dbReference>
<dbReference type="Pfam" id="PF00085">
    <property type="entry name" value="Thioredoxin"/>
    <property type="match status" value="1"/>
</dbReference>
<dbReference type="CDD" id="cd02947">
    <property type="entry name" value="TRX_family"/>
    <property type="match status" value="1"/>
</dbReference>
<organism evidence="6 7">
    <name type="scientific">Circinella minor</name>
    <dbReference type="NCBI Taxonomy" id="1195481"/>
    <lineage>
        <taxon>Eukaryota</taxon>
        <taxon>Fungi</taxon>
        <taxon>Fungi incertae sedis</taxon>
        <taxon>Mucoromycota</taxon>
        <taxon>Mucoromycotina</taxon>
        <taxon>Mucoromycetes</taxon>
        <taxon>Mucorales</taxon>
        <taxon>Lichtheimiaceae</taxon>
        <taxon>Circinella</taxon>
    </lineage>
</organism>
<keyword evidence="7" id="KW-1185">Reference proteome</keyword>
<name>A0A8H7SBY1_9FUNG</name>
<dbReference type="InterPro" id="IPR017937">
    <property type="entry name" value="Thioredoxin_CS"/>
</dbReference>
<dbReference type="PROSITE" id="PS00194">
    <property type="entry name" value="THIOREDOXIN_1"/>
    <property type="match status" value="1"/>
</dbReference>
<dbReference type="NCBIfam" id="TIGR01068">
    <property type="entry name" value="thioredoxin"/>
    <property type="match status" value="1"/>
</dbReference>
<reference evidence="6 7" key="1">
    <citation type="submission" date="2020-12" db="EMBL/GenBank/DDBJ databases">
        <title>Metabolic potential, ecology and presence of endohyphal bacteria is reflected in genomic diversity of Mucoromycotina.</title>
        <authorList>
            <person name="Muszewska A."/>
            <person name="Okrasinska A."/>
            <person name="Steczkiewicz K."/>
            <person name="Drgas O."/>
            <person name="Orlowska M."/>
            <person name="Perlinska-Lenart U."/>
            <person name="Aleksandrzak-Piekarczyk T."/>
            <person name="Szatraj K."/>
            <person name="Zielenkiewicz U."/>
            <person name="Pilsyk S."/>
            <person name="Malc E."/>
            <person name="Mieczkowski P."/>
            <person name="Kruszewska J.S."/>
            <person name="Biernat P."/>
            <person name="Pawlowska J."/>
        </authorList>
    </citation>
    <scope>NUCLEOTIDE SEQUENCE [LARGE SCALE GENOMIC DNA]</scope>
    <source>
        <strain evidence="6 7">CBS 142.35</strain>
    </source>
</reference>
<gene>
    <name evidence="6" type="ORF">INT45_005050</name>
</gene>
<feature type="disulfide bond" description="Redox-active" evidence="4">
    <location>
        <begin position="34"/>
        <end position="37"/>
    </location>
</feature>
<comment type="caution">
    <text evidence="6">The sequence shown here is derived from an EMBL/GenBank/DDBJ whole genome shotgun (WGS) entry which is preliminary data.</text>
</comment>
<dbReference type="GO" id="GO:0015035">
    <property type="term" value="F:protein-disulfide reductase activity"/>
    <property type="evidence" value="ECO:0007669"/>
    <property type="project" value="InterPro"/>
</dbReference>
<dbReference type="InterPro" id="IPR013766">
    <property type="entry name" value="Thioredoxin_domain"/>
</dbReference>
<dbReference type="PANTHER" id="PTHR46115">
    <property type="entry name" value="THIOREDOXIN-LIKE PROTEIN 1"/>
    <property type="match status" value="1"/>
</dbReference>
<feature type="site" description="Contributes to redox potential value" evidence="3">
    <location>
        <position position="36"/>
    </location>
</feature>
<dbReference type="InterPro" id="IPR005746">
    <property type="entry name" value="Thioredoxin"/>
</dbReference>
<evidence type="ECO:0000256" key="4">
    <source>
        <dbReference type="PIRSR" id="PIRSR000077-4"/>
    </source>
</evidence>
<sequence>MSAELFQEPKSLDKFKELISGDKLVVVDFHATWCGPCKLIAPKFKKFAEEYTDAIYAKIDVDEVPDVAAEYSVRAMPTFMFFKKGEKVGEVVGANAVNVENKIKELL</sequence>
<evidence type="ECO:0000313" key="7">
    <source>
        <dbReference type="Proteomes" id="UP000646827"/>
    </source>
</evidence>
<evidence type="ECO:0000313" key="6">
    <source>
        <dbReference type="EMBL" id="KAG2226564.1"/>
    </source>
</evidence>
<feature type="site" description="Contributes to redox potential value" evidence="3">
    <location>
        <position position="35"/>
    </location>
</feature>